<feature type="transmembrane region" description="Helical" evidence="1">
    <location>
        <begin position="200"/>
        <end position="221"/>
    </location>
</feature>
<proteinExistence type="predicted"/>
<gene>
    <name evidence="2" type="ORF">EJO69_07950</name>
</gene>
<keyword evidence="3" id="KW-1185">Reference proteome</keyword>
<dbReference type="EMBL" id="CP034438">
    <property type="protein sequence ID" value="AZN30244.1"/>
    <property type="molecule type" value="Genomic_DNA"/>
</dbReference>
<evidence type="ECO:0000256" key="1">
    <source>
        <dbReference type="SAM" id="Phobius"/>
    </source>
</evidence>
<evidence type="ECO:0000313" key="3">
    <source>
        <dbReference type="Proteomes" id="UP000270021"/>
    </source>
</evidence>
<dbReference type="AlphaFoldDB" id="A0A3S8Z9U1"/>
<feature type="transmembrane region" description="Helical" evidence="1">
    <location>
        <begin position="28"/>
        <end position="47"/>
    </location>
</feature>
<protein>
    <submittedName>
        <fullName evidence="2">Uncharacterized protein</fullName>
    </submittedName>
</protein>
<accession>A0A3S8Z9U1</accession>
<dbReference type="KEGG" id="fsl:EJO69_07950"/>
<dbReference type="Proteomes" id="UP000270021">
    <property type="component" value="Chromosome"/>
</dbReference>
<evidence type="ECO:0000313" key="2">
    <source>
        <dbReference type="EMBL" id="AZN30244.1"/>
    </source>
</evidence>
<organism evidence="2 3">
    <name type="scientific">Flaviflexus salsibiostraticola</name>
    <dbReference type="NCBI Taxonomy" id="1282737"/>
    <lineage>
        <taxon>Bacteria</taxon>
        <taxon>Bacillati</taxon>
        <taxon>Actinomycetota</taxon>
        <taxon>Actinomycetes</taxon>
        <taxon>Actinomycetales</taxon>
        <taxon>Actinomycetaceae</taxon>
        <taxon>Flaviflexus</taxon>
    </lineage>
</organism>
<keyword evidence="1" id="KW-0472">Membrane</keyword>
<dbReference type="OrthoDB" id="3267151at2"/>
<feature type="transmembrane region" description="Helical" evidence="1">
    <location>
        <begin position="53"/>
        <end position="77"/>
    </location>
</feature>
<dbReference type="RefSeq" id="WP_126040812.1">
    <property type="nucleotide sequence ID" value="NZ_CP034438.1"/>
</dbReference>
<reference evidence="2 3" key="1">
    <citation type="submission" date="2018-12" db="EMBL/GenBank/DDBJ databases">
        <title>Complete genome sequence of Flaviflexus salsibiostraticola KCTC 33148.</title>
        <authorList>
            <person name="Bae J.-W."/>
        </authorList>
    </citation>
    <scope>NUCLEOTIDE SEQUENCE [LARGE SCALE GENOMIC DNA]</scope>
    <source>
        <strain evidence="2 3">KCTC 33148</strain>
    </source>
</reference>
<name>A0A3S8Z9U1_9ACTO</name>
<keyword evidence="1" id="KW-0812">Transmembrane</keyword>
<sequence>MSSTDLVTTIMKGGLVPADRPHDRVQRIVTGLFFGSLVGSMITILFFSERMSLFGYAVPFIALLVIGVFGYGVWAAVRGRDSDTSIPVVAKVLGTTESEAERRTRTGDIVCPVVVRPLDGADFRSVIVSSSGSKEPAKDLAPGTIMALRQVEPGIGDLVVAPATDEQRDLMERWAKNPKLVSNRPPILPGRRGPLERRPFASALEFYLSLSAGAGLMFGLLQFV</sequence>
<keyword evidence="1" id="KW-1133">Transmembrane helix</keyword>